<dbReference type="EMBL" id="JBFTWV010000057">
    <property type="protein sequence ID" value="KAL2793474.1"/>
    <property type="molecule type" value="Genomic_DNA"/>
</dbReference>
<accession>A0ABR4G3A0</accession>
<name>A0ABR4G3A0_9EURO</name>
<gene>
    <name evidence="2" type="ORF">BJX66DRAFT_338793</name>
</gene>
<dbReference type="InterPro" id="IPR053137">
    <property type="entry name" value="NLR-like"/>
</dbReference>
<evidence type="ECO:0000313" key="2">
    <source>
        <dbReference type="EMBL" id="KAL2793474.1"/>
    </source>
</evidence>
<dbReference type="InterPro" id="IPR011990">
    <property type="entry name" value="TPR-like_helical_dom_sf"/>
</dbReference>
<dbReference type="SUPFAM" id="SSF48452">
    <property type="entry name" value="TPR-like"/>
    <property type="match status" value="1"/>
</dbReference>
<organism evidence="2 3">
    <name type="scientific">Aspergillus keveii</name>
    <dbReference type="NCBI Taxonomy" id="714993"/>
    <lineage>
        <taxon>Eukaryota</taxon>
        <taxon>Fungi</taxon>
        <taxon>Dikarya</taxon>
        <taxon>Ascomycota</taxon>
        <taxon>Pezizomycotina</taxon>
        <taxon>Eurotiomycetes</taxon>
        <taxon>Eurotiomycetidae</taxon>
        <taxon>Eurotiales</taxon>
        <taxon>Aspergillaceae</taxon>
        <taxon>Aspergillus</taxon>
        <taxon>Aspergillus subgen. Nidulantes</taxon>
    </lineage>
</organism>
<evidence type="ECO:0008006" key="4">
    <source>
        <dbReference type="Google" id="ProtNLM"/>
    </source>
</evidence>
<dbReference type="Proteomes" id="UP001610563">
    <property type="component" value="Unassembled WGS sequence"/>
</dbReference>
<proteinExistence type="predicted"/>
<feature type="compositionally biased region" description="Polar residues" evidence="1">
    <location>
        <begin position="368"/>
        <end position="379"/>
    </location>
</feature>
<dbReference type="Pfam" id="PF13424">
    <property type="entry name" value="TPR_12"/>
    <property type="match status" value="2"/>
</dbReference>
<dbReference type="PANTHER" id="PTHR46082">
    <property type="entry name" value="ATP/GTP-BINDING PROTEIN-RELATED"/>
    <property type="match status" value="1"/>
</dbReference>
<sequence>MELQECLPSDKTGSVELPTGFAAGCLEMVHPAQAAYRQVHESNGLDTPPVTETRTPALIKDTLKEAEGMLQEVINRNNANRSSGDMTLKEVEVFDKLAHLYALDKQGTNAEKALRLVLRIYEMAYHPDHPKTVHIIKRLGHVFQQQLRYKEAQMMYERALRTELPSSKFIHPATTGIETFLATVLLKQQRYIEAEAIFRTLVPSLENTLGLEDGQTVQGLRGLGETLVHMHKHIEAQDCLLQAHSRVKSVFGAGNEQTIHIYLMLCFSYEVQGCLIEVEDLVLNLLDHFPTIRPADSGYAAPIFDSLSVKYESTNKQDVAGRLLAAAYDMYVKKFFLGHKGTILVGLRLDRPRRQLERDRQPVEKGSDSSTQPTRNCRS</sequence>
<evidence type="ECO:0000313" key="3">
    <source>
        <dbReference type="Proteomes" id="UP001610563"/>
    </source>
</evidence>
<feature type="region of interest" description="Disordered" evidence="1">
    <location>
        <begin position="355"/>
        <end position="379"/>
    </location>
</feature>
<dbReference type="Gene3D" id="1.25.40.10">
    <property type="entry name" value="Tetratricopeptide repeat domain"/>
    <property type="match status" value="2"/>
</dbReference>
<dbReference type="PANTHER" id="PTHR46082:SF6">
    <property type="entry name" value="AAA+ ATPASE DOMAIN-CONTAINING PROTEIN-RELATED"/>
    <property type="match status" value="1"/>
</dbReference>
<keyword evidence="3" id="KW-1185">Reference proteome</keyword>
<feature type="compositionally biased region" description="Basic and acidic residues" evidence="1">
    <location>
        <begin position="355"/>
        <end position="367"/>
    </location>
</feature>
<protein>
    <recommendedName>
        <fullName evidence="4">Kinesin light chain</fullName>
    </recommendedName>
</protein>
<evidence type="ECO:0000256" key="1">
    <source>
        <dbReference type="SAM" id="MobiDB-lite"/>
    </source>
</evidence>
<comment type="caution">
    <text evidence="2">The sequence shown here is derived from an EMBL/GenBank/DDBJ whole genome shotgun (WGS) entry which is preliminary data.</text>
</comment>
<reference evidence="2 3" key="1">
    <citation type="submission" date="2024-07" db="EMBL/GenBank/DDBJ databases">
        <title>Section-level genome sequencing and comparative genomics of Aspergillus sections Usti and Cavernicolus.</title>
        <authorList>
            <consortium name="Lawrence Berkeley National Laboratory"/>
            <person name="Nybo J.L."/>
            <person name="Vesth T.C."/>
            <person name="Theobald S."/>
            <person name="Frisvad J.C."/>
            <person name="Larsen T.O."/>
            <person name="Kjaerboelling I."/>
            <person name="Rothschild-Mancinelli K."/>
            <person name="Lyhne E.K."/>
            <person name="Kogle M.E."/>
            <person name="Barry K."/>
            <person name="Clum A."/>
            <person name="Na H."/>
            <person name="Ledsgaard L."/>
            <person name="Lin J."/>
            <person name="Lipzen A."/>
            <person name="Kuo A."/>
            <person name="Riley R."/>
            <person name="Mondo S."/>
            <person name="Labutti K."/>
            <person name="Haridas S."/>
            <person name="Pangalinan J."/>
            <person name="Salamov A.A."/>
            <person name="Simmons B.A."/>
            <person name="Magnuson J.K."/>
            <person name="Chen J."/>
            <person name="Drula E."/>
            <person name="Henrissat B."/>
            <person name="Wiebenga A."/>
            <person name="Lubbers R.J."/>
            <person name="Gomes A.C."/>
            <person name="Makela M.R."/>
            <person name="Stajich J."/>
            <person name="Grigoriev I.V."/>
            <person name="Mortensen U.H."/>
            <person name="De Vries R.P."/>
            <person name="Baker S.E."/>
            <person name="Andersen M.R."/>
        </authorList>
    </citation>
    <scope>NUCLEOTIDE SEQUENCE [LARGE SCALE GENOMIC DNA]</scope>
    <source>
        <strain evidence="2 3">CBS 209.92</strain>
    </source>
</reference>